<feature type="compositionally biased region" description="Basic and acidic residues" evidence="4">
    <location>
        <begin position="223"/>
        <end position="237"/>
    </location>
</feature>
<dbReference type="Pfam" id="PF00076">
    <property type="entry name" value="RRM_1"/>
    <property type="match status" value="1"/>
</dbReference>
<dbReference type="GO" id="GO:0000398">
    <property type="term" value="P:mRNA splicing, via spliceosome"/>
    <property type="evidence" value="ECO:0007669"/>
    <property type="project" value="TreeGrafter"/>
</dbReference>
<dbReference type="InterPro" id="IPR000504">
    <property type="entry name" value="RRM_dom"/>
</dbReference>
<feature type="region of interest" description="Disordered" evidence="4">
    <location>
        <begin position="214"/>
        <end position="312"/>
    </location>
</feature>
<comment type="subcellular location">
    <subcellularLocation>
        <location evidence="1">Nucleus</location>
    </subcellularLocation>
</comment>
<accession>A0A7S0KAL0</accession>
<dbReference type="PROSITE" id="PS50102">
    <property type="entry name" value="RRM"/>
    <property type="match status" value="2"/>
</dbReference>
<dbReference type="PANTHER" id="PTHR13952:SF5">
    <property type="entry name" value="U1 SMALL NUCLEAR RIBONUCLEOPROTEIN 70 KDA"/>
    <property type="match status" value="1"/>
</dbReference>
<dbReference type="GO" id="GO:0071004">
    <property type="term" value="C:U2-type prespliceosome"/>
    <property type="evidence" value="ECO:0007669"/>
    <property type="project" value="TreeGrafter"/>
</dbReference>
<organism evidence="6">
    <name type="scientific">Leptocylindrus aporus</name>
    <dbReference type="NCBI Taxonomy" id="1398097"/>
    <lineage>
        <taxon>Eukaryota</taxon>
        <taxon>Sar</taxon>
        <taxon>Stramenopiles</taxon>
        <taxon>Ochrophyta</taxon>
        <taxon>Bacillariophyta</taxon>
        <taxon>Coscinodiscophyceae</taxon>
        <taxon>Chaetocerotophycidae</taxon>
        <taxon>Leptocylindrales</taxon>
        <taxon>Leptocylindraceae</taxon>
        <taxon>Leptocylindrus</taxon>
    </lineage>
</organism>
<reference evidence="6" key="1">
    <citation type="submission" date="2021-01" db="EMBL/GenBank/DDBJ databases">
        <authorList>
            <person name="Corre E."/>
            <person name="Pelletier E."/>
            <person name="Niang G."/>
            <person name="Scheremetjew M."/>
            <person name="Finn R."/>
            <person name="Kale V."/>
            <person name="Holt S."/>
            <person name="Cochrane G."/>
            <person name="Meng A."/>
            <person name="Brown T."/>
            <person name="Cohen L."/>
        </authorList>
    </citation>
    <scope>NUCLEOTIDE SEQUENCE</scope>
    <source>
        <strain evidence="6">B651</strain>
    </source>
</reference>
<feature type="compositionally biased region" description="Basic residues" evidence="4">
    <location>
        <begin position="238"/>
        <end position="268"/>
    </location>
</feature>
<evidence type="ECO:0000313" key="6">
    <source>
        <dbReference type="EMBL" id="CAD8574140.1"/>
    </source>
</evidence>
<dbReference type="InterPro" id="IPR012677">
    <property type="entry name" value="Nucleotide-bd_a/b_plait_sf"/>
</dbReference>
<keyword evidence="2" id="KW-0539">Nucleus</keyword>
<dbReference type="PANTHER" id="PTHR13952">
    <property type="entry name" value="U1 SMALL NUCLEAR RIBONUCLEOPROTEIN 70 KD"/>
    <property type="match status" value="1"/>
</dbReference>
<evidence type="ECO:0000256" key="2">
    <source>
        <dbReference type="ARBA" id="ARBA00023242"/>
    </source>
</evidence>
<name>A0A7S0KAL0_9STRA</name>
<feature type="compositionally biased region" description="Basic and acidic residues" evidence="4">
    <location>
        <begin position="269"/>
        <end position="312"/>
    </location>
</feature>
<dbReference type="Gene3D" id="3.30.70.330">
    <property type="match status" value="2"/>
</dbReference>
<dbReference type="CDD" id="cd00590">
    <property type="entry name" value="RRM_SF"/>
    <property type="match status" value="1"/>
</dbReference>
<dbReference type="EMBL" id="HBEU01000428">
    <property type="protein sequence ID" value="CAD8574140.1"/>
    <property type="molecule type" value="Transcribed_RNA"/>
</dbReference>
<dbReference type="AlphaFoldDB" id="A0A7S0KAL0"/>
<dbReference type="GO" id="GO:0030619">
    <property type="term" value="F:U1 snRNA binding"/>
    <property type="evidence" value="ECO:0007669"/>
    <property type="project" value="TreeGrafter"/>
</dbReference>
<dbReference type="GO" id="GO:0005685">
    <property type="term" value="C:U1 snRNP"/>
    <property type="evidence" value="ECO:0007669"/>
    <property type="project" value="TreeGrafter"/>
</dbReference>
<evidence type="ECO:0000256" key="3">
    <source>
        <dbReference type="PROSITE-ProRule" id="PRU00176"/>
    </source>
</evidence>
<evidence type="ECO:0000259" key="5">
    <source>
        <dbReference type="PROSITE" id="PS50102"/>
    </source>
</evidence>
<gene>
    <name evidence="6" type="ORF">LDAN0322_LOCUS284</name>
</gene>
<feature type="domain" description="RRM" evidence="5">
    <location>
        <begin position="27"/>
        <end position="116"/>
    </location>
</feature>
<keyword evidence="3" id="KW-0694">RNA-binding</keyword>
<dbReference type="SMART" id="SM00360">
    <property type="entry name" value="RRM"/>
    <property type="match status" value="1"/>
</dbReference>
<evidence type="ECO:0000256" key="1">
    <source>
        <dbReference type="ARBA" id="ARBA00004123"/>
    </source>
</evidence>
<dbReference type="SUPFAM" id="SSF54928">
    <property type="entry name" value="RNA-binding domain, RBD"/>
    <property type="match status" value="2"/>
</dbReference>
<dbReference type="InterPro" id="IPR051183">
    <property type="entry name" value="U1_U11-U12_snRNP_70-35kDa"/>
</dbReference>
<sequence length="312" mass="36758">MTMDAPQAYGGDAPMDGSTSGGIPAIPSMFLGNLDYGTNVSDIRNIFERPLPGIGDGMDPMEVEKVDLKRGFCFVYLKQNFKSLEERNAVYTYAERVNGMHVDRVSKQLRAEFARGDGRIKRKEESRQGRIEPNDTLFVVNFNVETTRREDLEVLFKDYGRLIRVDMRRNYAFVQFESTEEATKAKEATDGGKLDDNILSVEYVVSKRREGFRRGRYRSPGRGRHDDYRGSRDYGRGRRDRSRSPYGRRGRYRSRSRSPRRRRSRSRSYGRDRDRDRDYRRRSRSYDREPYGRDRDRDRSYRSDDRGYNRQS</sequence>
<dbReference type="InterPro" id="IPR035979">
    <property type="entry name" value="RBD_domain_sf"/>
</dbReference>
<dbReference type="GO" id="GO:0071011">
    <property type="term" value="C:precatalytic spliceosome"/>
    <property type="evidence" value="ECO:0007669"/>
    <property type="project" value="TreeGrafter"/>
</dbReference>
<dbReference type="GO" id="GO:0003729">
    <property type="term" value="F:mRNA binding"/>
    <property type="evidence" value="ECO:0007669"/>
    <property type="project" value="TreeGrafter"/>
</dbReference>
<feature type="domain" description="RRM" evidence="5">
    <location>
        <begin position="135"/>
        <end position="206"/>
    </location>
</feature>
<evidence type="ECO:0000256" key="4">
    <source>
        <dbReference type="SAM" id="MobiDB-lite"/>
    </source>
</evidence>
<protein>
    <recommendedName>
        <fullName evidence="5">RRM domain-containing protein</fullName>
    </recommendedName>
</protein>
<proteinExistence type="predicted"/>